<evidence type="ECO:0000313" key="2">
    <source>
        <dbReference type="EMBL" id="GAA1679700.1"/>
    </source>
</evidence>
<reference evidence="2 3" key="1">
    <citation type="journal article" date="2019" name="Int. J. Syst. Evol. Microbiol.">
        <title>The Global Catalogue of Microorganisms (GCM) 10K type strain sequencing project: providing services to taxonomists for standard genome sequencing and annotation.</title>
        <authorList>
            <consortium name="The Broad Institute Genomics Platform"/>
            <consortium name="The Broad Institute Genome Sequencing Center for Infectious Disease"/>
            <person name="Wu L."/>
            <person name="Ma J."/>
        </authorList>
    </citation>
    <scope>NUCLEOTIDE SEQUENCE [LARGE SCALE GENOMIC DNA]</scope>
    <source>
        <strain evidence="2 3">JCM 14307</strain>
    </source>
</reference>
<gene>
    <name evidence="2" type="ORF">GCM10009745_24520</name>
</gene>
<accession>A0ABN2H042</accession>
<evidence type="ECO:0000259" key="1">
    <source>
        <dbReference type="Pfam" id="PF12728"/>
    </source>
</evidence>
<comment type="caution">
    <text evidence="2">The sequence shown here is derived from an EMBL/GenBank/DDBJ whole genome shotgun (WGS) entry which is preliminary data.</text>
</comment>
<dbReference type="Pfam" id="PF12728">
    <property type="entry name" value="HTH_17"/>
    <property type="match status" value="1"/>
</dbReference>
<evidence type="ECO:0000313" key="3">
    <source>
        <dbReference type="Proteomes" id="UP001500280"/>
    </source>
</evidence>
<proteinExistence type="predicted"/>
<dbReference type="EMBL" id="BAAANF010000008">
    <property type="protein sequence ID" value="GAA1679700.1"/>
    <property type="molecule type" value="Genomic_DNA"/>
</dbReference>
<name>A0ABN2H042_9ACTN</name>
<protein>
    <recommendedName>
        <fullName evidence="1">Helix-turn-helix domain-containing protein</fullName>
    </recommendedName>
</protein>
<feature type="domain" description="Helix-turn-helix" evidence="1">
    <location>
        <begin position="6"/>
        <end position="59"/>
    </location>
</feature>
<dbReference type="RefSeq" id="WP_344149625.1">
    <property type="nucleotide sequence ID" value="NZ_BAAANF010000008.1"/>
</dbReference>
<organism evidence="2 3">
    <name type="scientific">Kribbella yunnanensis</name>
    <dbReference type="NCBI Taxonomy" id="190194"/>
    <lineage>
        <taxon>Bacteria</taxon>
        <taxon>Bacillati</taxon>
        <taxon>Actinomycetota</taxon>
        <taxon>Actinomycetes</taxon>
        <taxon>Propionibacteriales</taxon>
        <taxon>Kribbellaceae</taxon>
        <taxon>Kribbella</taxon>
    </lineage>
</organism>
<keyword evidence="3" id="KW-1185">Reference proteome</keyword>
<dbReference type="InterPro" id="IPR041657">
    <property type="entry name" value="HTH_17"/>
</dbReference>
<dbReference type="Proteomes" id="UP001500280">
    <property type="component" value="Unassembled WGS sequence"/>
</dbReference>
<sequence length="76" mass="8912">MSLPKLYTTAEIAVAFRVSQRFIYDKVRDGVIRPLRLSSARNAGMRFTEDNIEALVEAMRPPAPAAYIRRRRRRRY</sequence>